<feature type="compositionally biased region" description="Low complexity" evidence="1">
    <location>
        <begin position="13"/>
        <end position="33"/>
    </location>
</feature>
<dbReference type="OrthoDB" id="5428017at2759"/>
<proteinExistence type="predicted"/>
<feature type="compositionally biased region" description="Polar residues" evidence="1">
    <location>
        <begin position="79"/>
        <end position="93"/>
    </location>
</feature>
<dbReference type="AlphaFoldDB" id="A0A7C8PP91"/>
<evidence type="ECO:0000256" key="2">
    <source>
        <dbReference type="SAM" id="Phobius"/>
    </source>
</evidence>
<dbReference type="EMBL" id="SOZJ01000008">
    <property type="protein sequence ID" value="TGJ62937.1"/>
    <property type="molecule type" value="Genomic_DNA"/>
</dbReference>
<evidence type="ECO:0000313" key="3">
    <source>
        <dbReference type="EMBL" id="TGJ62937.1"/>
    </source>
</evidence>
<evidence type="ECO:0000313" key="4">
    <source>
        <dbReference type="Proteomes" id="UP000297595"/>
    </source>
</evidence>
<keyword evidence="2" id="KW-0472">Membrane</keyword>
<reference evidence="3 4" key="1">
    <citation type="submission" date="2019-03" db="EMBL/GenBank/DDBJ databases">
        <title>Nematode-trapping fungi genome.</title>
        <authorList>
            <person name="Vidal-Diez De Ulzurrun G."/>
        </authorList>
    </citation>
    <scope>NUCLEOTIDE SEQUENCE [LARGE SCALE GENOMIC DNA]</scope>
    <source>
        <strain evidence="3 4">TWF154</strain>
    </source>
</reference>
<keyword evidence="2" id="KW-1133">Transmembrane helix</keyword>
<keyword evidence="2" id="KW-0812">Transmembrane</keyword>
<evidence type="ECO:0000256" key="1">
    <source>
        <dbReference type="SAM" id="MobiDB-lite"/>
    </source>
</evidence>
<feature type="transmembrane region" description="Helical" evidence="2">
    <location>
        <begin position="106"/>
        <end position="123"/>
    </location>
</feature>
<feature type="region of interest" description="Disordered" evidence="1">
    <location>
        <begin position="1"/>
        <end position="93"/>
    </location>
</feature>
<protein>
    <submittedName>
        <fullName evidence="3">Uncharacterized protein</fullName>
    </submittedName>
</protein>
<gene>
    <name evidence="3" type="ORF">EYR41_010889</name>
</gene>
<accession>A0A7C8PP91</accession>
<comment type="caution">
    <text evidence="3">The sequence shown here is derived from an EMBL/GenBank/DDBJ whole genome shotgun (WGS) entry which is preliminary data.</text>
</comment>
<dbReference type="Proteomes" id="UP000297595">
    <property type="component" value="Unassembled WGS sequence"/>
</dbReference>
<organism evidence="3 4">
    <name type="scientific">Orbilia oligospora</name>
    <name type="common">Nematode-trapping fungus</name>
    <name type="synonym">Arthrobotrys oligospora</name>
    <dbReference type="NCBI Taxonomy" id="2813651"/>
    <lineage>
        <taxon>Eukaryota</taxon>
        <taxon>Fungi</taxon>
        <taxon>Dikarya</taxon>
        <taxon>Ascomycota</taxon>
        <taxon>Pezizomycotina</taxon>
        <taxon>Orbiliomycetes</taxon>
        <taxon>Orbiliales</taxon>
        <taxon>Orbiliaceae</taxon>
        <taxon>Orbilia</taxon>
    </lineage>
</organism>
<sequence>MTETRGPVPPPFTTTTSAESEPTTSELEAEPTTRTPGPDPPSSKGADPSGGSNTPPPESIRERPTSNTLLDVDLPEPTANVTDSDTALPSSGGSAAVSLFEMMSGVRGRIMVVIVLVILIVAML</sequence>
<name>A0A7C8PP91_ORBOL</name>